<evidence type="ECO:0000313" key="1">
    <source>
        <dbReference type="EMBL" id="KAF2475996.1"/>
    </source>
</evidence>
<dbReference type="Proteomes" id="UP000799755">
    <property type="component" value="Unassembled WGS sequence"/>
</dbReference>
<name>A0ACB6R9X6_9PLEO</name>
<reference evidence="1" key="1">
    <citation type="journal article" date="2020" name="Stud. Mycol.">
        <title>101 Dothideomycetes genomes: a test case for predicting lifestyles and emergence of pathogens.</title>
        <authorList>
            <person name="Haridas S."/>
            <person name="Albert R."/>
            <person name="Binder M."/>
            <person name="Bloem J."/>
            <person name="Labutti K."/>
            <person name="Salamov A."/>
            <person name="Andreopoulos B."/>
            <person name="Baker S."/>
            <person name="Barry K."/>
            <person name="Bills G."/>
            <person name="Bluhm B."/>
            <person name="Cannon C."/>
            <person name="Castanera R."/>
            <person name="Culley D."/>
            <person name="Daum C."/>
            <person name="Ezra D."/>
            <person name="Gonzalez J."/>
            <person name="Henrissat B."/>
            <person name="Kuo A."/>
            <person name="Liang C."/>
            <person name="Lipzen A."/>
            <person name="Lutzoni F."/>
            <person name="Magnuson J."/>
            <person name="Mondo S."/>
            <person name="Nolan M."/>
            <person name="Ohm R."/>
            <person name="Pangilinan J."/>
            <person name="Park H.-J."/>
            <person name="Ramirez L."/>
            <person name="Alfaro M."/>
            <person name="Sun H."/>
            <person name="Tritt A."/>
            <person name="Yoshinaga Y."/>
            <person name="Zwiers L.-H."/>
            <person name="Turgeon B."/>
            <person name="Goodwin S."/>
            <person name="Spatafora J."/>
            <person name="Crous P."/>
            <person name="Grigoriev I."/>
        </authorList>
    </citation>
    <scope>NUCLEOTIDE SEQUENCE</scope>
    <source>
        <strain evidence="1">ATCC 200398</strain>
    </source>
</reference>
<evidence type="ECO:0000313" key="2">
    <source>
        <dbReference type="Proteomes" id="UP000799755"/>
    </source>
</evidence>
<accession>A0ACB6R9X6</accession>
<keyword evidence="2" id="KW-1185">Reference proteome</keyword>
<gene>
    <name evidence="1" type="ORF">BDR25DRAFT_278748</name>
</gene>
<protein>
    <submittedName>
        <fullName evidence="1">Polysaccharide export protein</fullName>
    </submittedName>
</protein>
<organism evidence="1 2">
    <name type="scientific">Lindgomyces ingoldianus</name>
    <dbReference type="NCBI Taxonomy" id="673940"/>
    <lineage>
        <taxon>Eukaryota</taxon>
        <taxon>Fungi</taxon>
        <taxon>Dikarya</taxon>
        <taxon>Ascomycota</taxon>
        <taxon>Pezizomycotina</taxon>
        <taxon>Dothideomycetes</taxon>
        <taxon>Pleosporomycetidae</taxon>
        <taxon>Pleosporales</taxon>
        <taxon>Lindgomycetaceae</taxon>
        <taxon>Lindgomyces</taxon>
    </lineage>
</organism>
<comment type="caution">
    <text evidence="1">The sequence shown here is derived from an EMBL/GenBank/DDBJ whole genome shotgun (WGS) entry which is preliminary data.</text>
</comment>
<sequence>MHLRFRRFFRRSRRIWLRVALIYVAFFLTWDTYELLRSPSTQNVSSSYHPNPNERFFIASIHWNNEKILRSHWNRAVVDLVKYLGAENTYVAVLESGSWDDSKGALRDLEADLLGMQVPNTIVLEESTHEDEMSRIPPPDKHGWMWTARKKMELRRIPYLANLRNRVMDMMPRANDTDPRPFTKVLWLNDVVFTVDDVLTLLSTNSGHYAAACALDFSKPPLYYDTFALRDISGAQPVTQTWPYFLASASRAAIVSDQAVLVQSCWNGIVAMDADPFYANSPLRFRGISDSLASLHLEGSECCLIHADNPLSSVKGVWLNPDVRVGYNVDAYDIVKASPNHSWPSFHSRFTGIWINRLARWVGTPSRLLQHLVVLSRLRQWKSASPTKNPRIEPGIYCLINEMQVLVKNGWKHL</sequence>
<proteinExistence type="predicted"/>
<dbReference type="EMBL" id="MU003495">
    <property type="protein sequence ID" value="KAF2475996.1"/>
    <property type="molecule type" value="Genomic_DNA"/>
</dbReference>